<dbReference type="Gene3D" id="1.10.472.10">
    <property type="entry name" value="Cyclin-like"/>
    <property type="match status" value="1"/>
</dbReference>
<evidence type="ECO:0000313" key="2">
    <source>
        <dbReference type="EMBL" id="CAF4326628.1"/>
    </source>
</evidence>
<evidence type="ECO:0000259" key="1">
    <source>
        <dbReference type="Pfam" id="PF00134"/>
    </source>
</evidence>
<dbReference type="InterPro" id="IPR036915">
    <property type="entry name" value="Cyclin-like_sf"/>
</dbReference>
<dbReference type="SUPFAM" id="SSF47954">
    <property type="entry name" value="Cyclin-like"/>
    <property type="match status" value="1"/>
</dbReference>
<gene>
    <name evidence="2" type="ORF">OKA104_LOCUS47541</name>
</gene>
<proteinExistence type="predicted"/>
<feature type="non-terminal residue" evidence="2">
    <location>
        <position position="1"/>
    </location>
</feature>
<name>A0A820JJB9_9BILA</name>
<organism evidence="2 3">
    <name type="scientific">Adineta steineri</name>
    <dbReference type="NCBI Taxonomy" id="433720"/>
    <lineage>
        <taxon>Eukaryota</taxon>
        <taxon>Metazoa</taxon>
        <taxon>Spiralia</taxon>
        <taxon>Gnathifera</taxon>
        <taxon>Rotifera</taxon>
        <taxon>Eurotatoria</taxon>
        <taxon>Bdelloidea</taxon>
        <taxon>Adinetida</taxon>
        <taxon>Adinetidae</taxon>
        <taxon>Adineta</taxon>
    </lineage>
</organism>
<evidence type="ECO:0000313" key="3">
    <source>
        <dbReference type="Proteomes" id="UP000663881"/>
    </source>
</evidence>
<dbReference type="InterPro" id="IPR006671">
    <property type="entry name" value="Cyclin_N"/>
</dbReference>
<comment type="caution">
    <text evidence="2">The sequence shown here is derived from an EMBL/GenBank/DDBJ whole genome shotgun (WGS) entry which is preliminary data.</text>
</comment>
<feature type="non-terminal residue" evidence="2">
    <location>
        <position position="127"/>
    </location>
</feature>
<dbReference type="Proteomes" id="UP000663881">
    <property type="component" value="Unassembled WGS sequence"/>
</dbReference>
<feature type="domain" description="Cyclin N-terminal" evidence="1">
    <location>
        <begin position="39"/>
        <end position="126"/>
    </location>
</feature>
<dbReference type="Pfam" id="PF00134">
    <property type="entry name" value="Cyclin_N"/>
    <property type="match status" value="1"/>
</dbReference>
<dbReference type="AlphaFoldDB" id="A0A820JJB9"/>
<accession>A0A820JJB9</accession>
<reference evidence="2" key="1">
    <citation type="submission" date="2021-02" db="EMBL/GenBank/DDBJ databases">
        <authorList>
            <person name="Nowell W R."/>
        </authorList>
    </citation>
    <scope>NUCLEOTIDE SEQUENCE</scope>
</reference>
<sequence>SLMPVLPIIKQKKKSIKQGNVIYQRRFQILLDYLYGPQRCEQISELIRLHLRSRLVLNTLFLTVNLFDRAILTGQIPKESYSDGNFHLLLTCLLIAGKFEEVEWPSISSLIANRESLEARDIKALEI</sequence>
<dbReference type="EMBL" id="CAJOAY010019022">
    <property type="protein sequence ID" value="CAF4326628.1"/>
    <property type="molecule type" value="Genomic_DNA"/>
</dbReference>
<protein>
    <recommendedName>
        <fullName evidence="1">Cyclin N-terminal domain-containing protein</fullName>
    </recommendedName>
</protein>